<dbReference type="PANTHER" id="PTHR16036:SF2">
    <property type="entry name" value="TRNA ENDONUCLEASE ANKZF1"/>
    <property type="match status" value="1"/>
</dbReference>
<feature type="compositionally biased region" description="Basic and acidic residues" evidence="11">
    <location>
        <begin position="706"/>
        <end position="726"/>
    </location>
</feature>
<keyword evidence="4 10" id="KW-0540">Nuclease</keyword>
<feature type="active site" evidence="10">
    <location>
        <position position="318"/>
    </location>
</feature>
<keyword evidence="7 10" id="KW-0378">Hydrolase</keyword>
<sequence length="726" mass="81884">MNEPAEQQQLHAFCLPEQTINSLQYTNNNNYTDQPETTEPETERKETANENLSSFSCTVCNTSFDSNDLQREHFRSDWHRFNLKLTTAASHKKPIDHARFTSMLEDYQDSLSGSDSSSSDSDSADSSDSEHQRLGFKSSKNFKQSASTSLEDRFQEMLSSSTQPDSSEPIRLLSPAASPLLWFTLSAGQEPSAATVSEEEQIVQLGFYRAIFPNSFPRDRSLAPNQDELGTTYRTELAALQRPFLPPNFSPDITSEPSLPPTWTIIMIGGGHFAAMVVSTIPKLRHVSKNKAPEIEPVILHHKTFHRYTTRRKQGGGQASHDAGGKGAAKSAGASLRRYNEQALSQDIQDLLKAWDEPISHSDLVFIRSSKSNLKTLFKSKDETGGCKLTRGDPRVRSLPFVTKRPTFNELKRCFNELTRVKIFKTTRGEMKMKEQTMREIYEREKARREQQAAKKAEQEARQRAEEERKRAERMEQKREKTDAEKAQELEDSRWERVIEMVKKGKLEALQEFVGKHSETDWFGQLPARVTGRAEVSGGVVSLLQLASMSDHPGLVEWLLSTTTSDPTMVAPERTGTSKAHLTPYELAASRLVRNVFRRAMATNPTQYDWLAKAKVPSPLTEELEATQNSKNKEWNRKLKEKLKERDRVRAENEKLLQAQAAAAKQEETKARAPKVSSATANRLDGGSVARKSNVVSANAVAGLSEEQRARLERERRARAAEARLR</sequence>
<keyword evidence="3 10" id="KW-0963">Cytoplasm</keyword>
<feature type="domain" description="VLRF1" evidence="12">
    <location>
        <begin position="259"/>
        <end position="421"/>
    </location>
</feature>
<reference evidence="14 15" key="3">
    <citation type="journal article" date="2017" name="G3 (Bethesda)">
        <title>Comparative analysis highlights variable genome content of wheat rusts and divergence of the mating loci.</title>
        <authorList>
            <person name="Cuomo C.A."/>
            <person name="Bakkeren G."/>
            <person name="Khalil H.B."/>
            <person name="Panwar V."/>
            <person name="Joly D."/>
            <person name="Linning R."/>
            <person name="Sakthikumar S."/>
            <person name="Song X."/>
            <person name="Adiconis X."/>
            <person name="Fan L."/>
            <person name="Goldberg J.M."/>
            <person name="Levin J.Z."/>
            <person name="Young S."/>
            <person name="Zeng Q."/>
            <person name="Anikster Y."/>
            <person name="Bruce M."/>
            <person name="Wang M."/>
            <person name="Yin C."/>
            <person name="McCallum B."/>
            <person name="Szabo L.J."/>
            <person name="Hulbert S."/>
            <person name="Chen X."/>
            <person name="Fellers J.P."/>
        </authorList>
    </citation>
    <scope>NUCLEOTIDE SEQUENCE</scope>
    <source>
        <strain evidence="15">Isolate 1-1 / race 1 (BBBD)</strain>
        <strain evidence="14">isolate 1-1 / race 1 (BBBD)</strain>
    </source>
</reference>
<proteinExistence type="inferred from homology"/>
<evidence type="ECO:0000256" key="4">
    <source>
        <dbReference type="ARBA" id="ARBA00022722"/>
    </source>
</evidence>
<keyword evidence="15" id="KW-1185">Reference proteome</keyword>
<evidence type="ECO:0000256" key="6">
    <source>
        <dbReference type="ARBA" id="ARBA00022759"/>
    </source>
</evidence>
<dbReference type="InterPro" id="IPR013087">
    <property type="entry name" value="Znf_C2H2_type"/>
</dbReference>
<evidence type="ECO:0000256" key="5">
    <source>
        <dbReference type="ARBA" id="ARBA00022737"/>
    </source>
</evidence>
<dbReference type="GO" id="GO:0036503">
    <property type="term" value="P:ERAD pathway"/>
    <property type="evidence" value="ECO:0007669"/>
    <property type="project" value="TreeGrafter"/>
</dbReference>
<dbReference type="VEuPathDB" id="FungiDB:PTTG_02549"/>
<dbReference type="Proteomes" id="UP000005240">
    <property type="component" value="Unassembled WGS sequence"/>
</dbReference>
<evidence type="ECO:0000313" key="13">
    <source>
        <dbReference type="EMBL" id="OAV88662.1"/>
    </source>
</evidence>
<reference evidence="14" key="4">
    <citation type="submission" date="2025-05" db="UniProtKB">
        <authorList>
            <consortium name="EnsemblFungi"/>
        </authorList>
    </citation>
    <scope>IDENTIFICATION</scope>
    <source>
        <strain evidence="14">isolate 1-1 / race 1 (BBBD)</strain>
    </source>
</reference>
<comment type="similarity">
    <text evidence="2 10">Belongs to the ANKZF1/VMS1 family.</text>
</comment>
<keyword evidence="5" id="KW-0677">Repeat</keyword>
<evidence type="ECO:0000259" key="12">
    <source>
        <dbReference type="PROSITE" id="PS52044"/>
    </source>
</evidence>
<dbReference type="PANTHER" id="PTHR16036">
    <property type="entry name" value="ANKYRIN REPEAT AND ZINC FINGER DOMAIN-CONTAINING PROTEIN 1"/>
    <property type="match status" value="1"/>
</dbReference>
<dbReference type="InterPro" id="IPR047139">
    <property type="entry name" value="ANKZ1/VMS1"/>
</dbReference>
<dbReference type="PROSITE" id="PS52044">
    <property type="entry name" value="VLRF1"/>
    <property type="match status" value="1"/>
</dbReference>
<dbReference type="GO" id="GO:0004519">
    <property type="term" value="F:endonuclease activity"/>
    <property type="evidence" value="ECO:0007669"/>
    <property type="project" value="UniProtKB-KW"/>
</dbReference>
<name>A0A180G8K8_PUCT1</name>
<protein>
    <submittedName>
        <fullName evidence="14">C2H2-type domain-containing protein</fullName>
    </submittedName>
</protein>
<dbReference type="GO" id="GO:0005737">
    <property type="term" value="C:cytoplasm"/>
    <property type="evidence" value="ECO:0007669"/>
    <property type="project" value="UniProtKB-SubCell"/>
</dbReference>
<evidence type="ECO:0000256" key="7">
    <source>
        <dbReference type="ARBA" id="ARBA00022801"/>
    </source>
</evidence>
<evidence type="ECO:0000256" key="8">
    <source>
        <dbReference type="ARBA" id="ARBA00023043"/>
    </source>
</evidence>
<dbReference type="InterPro" id="IPR036236">
    <property type="entry name" value="Znf_C2H2_sf"/>
</dbReference>
<evidence type="ECO:0000256" key="2">
    <source>
        <dbReference type="ARBA" id="ARBA00009262"/>
    </source>
</evidence>
<reference evidence="13" key="1">
    <citation type="submission" date="2009-11" db="EMBL/GenBank/DDBJ databases">
        <authorList>
            <consortium name="The Broad Institute Genome Sequencing Platform"/>
            <person name="Ward D."/>
            <person name="Feldgarden M."/>
            <person name="Earl A."/>
            <person name="Young S.K."/>
            <person name="Zeng Q."/>
            <person name="Koehrsen M."/>
            <person name="Alvarado L."/>
            <person name="Berlin A."/>
            <person name="Bochicchio J."/>
            <person name="Borenstein D."/>
            <person name="Chapman S.B."/>
            <person name="Chen Z."/>
            <person name="Engels R."/>
            <person name="Freedman E."/>
            <person name="Gellesch M."/>
            <person name="Goldberg J."/>
            <person name="Griggs A."/>
            <person name="Gujja S."/>
            <person name="Heilman E."/>
            <person name="Heiman D."/>
            <person name="Hepburn T."/>
            <person name="Howarth C."/>
            <person name="Jen D."/>
            <person name="Larson L."/>
            <person name="Lewis B."/>
            <person name="Mehta T."/>
            <person name="Park D."/>
            <person name="Pearson M."/>
            <person name="Roberts A."/>
            <person name="Saif S."/>
            <person name="Shea T."/>
            <person name="Shenoy N."/>
            <person name="Sisk P."/>
            <person name="Stolte C."/>
            <person name="Sykes S."/>
            <person name="Thomson T."/>
            <person name="Walk T."/>
            <person name="White J."/>
            <person name="Yandava C."/>
            <person name="Izard J."/>
            <person name="Baranova O.V."/>
            <person name="Blanton J.M."/>
            <person name="Tanner A.C."/>
            <person name="Dewhirst F.E."/>
            <person name="Haas B."/>
            <person name="Nusbaum C."/>
            <person name="Birren B."/>
        </authorList>
    </citation>
    <scope>NUCLEOTIDE SEQUENCE [LARGE SCALE GENOMIC DNA]</scope>
    <source>
        <strain evidence="13">1-1 BBBD Race 1</strain>
    </source>
</reference>
<reference evidence="13" key="2">
    <citation type="submission" date="2016-05" db="EMBL/GenBank/DDBJ databases">
        <title>Comparative analysis highlights variable genome content of wheat rusts and divergence of the mating loci.</title>
        <authorList>
            <person name="Cuomo C.A."/>
            <person name="Bakkeren G."/>
            <person name="Szabo L."/>
            <person name="Khalil H."/>
            <person name="Joly D."/>
            <person name="Goldberg J."/>
            <person name="Young S."/>
            <person name="Zeng Q."/>
            <person name="Fellers J."/>
        </authorList>
    </citation>
    <scope>NUCLEOTIDE SEQUENCE [LARGE SCALE GENOMIC DNA]</scope>
    <source>
        <strain evidence="13">1-1 BBBD Race 1</strain>
    </source>
</reference>
<dbReference type="SUPFAM" id="SSF57667">
    <property type="entry name" value="beta-beta-alpha zinc fingers"/>
    <property type="match status" value="1"/>
</dbReference>
<dbReference type="EMBL" id="ADAS02000161">
    <property type="protein sequence ID" value="OAV88662.1"/>
    <property type="molecule type" value="Genomic_DNA"/>
</dbReference>
<dbReference type="AlphaFoldDB" id="A0A180G8K8"/>
<dbReference type="OrthoDB" id="429841at2759"/>
<comment type="domain">
    <text evidence="10">The VLRF1 domain mediates binding to the 60S ribosomal subunit.</text>
</comment>
<evidence type="ECO:0000256" key="9">
    <source>
        <dbReference type="ARBA" id="ARBA00023054"/>
    </source>
</evidence>
<dbReference type="EnsemblFungi" id="PTTG_02549-t43_1">
    <property type="protein sequence ID" value="PTTG_02549-t43_1-p1"/>
    <property type="gene ID" value="PTTG_02549"/>
</dbReference>
<organism evidence="13">
    <name type="scientific">Puccinia triticina (isolate 1-1 / race 1 (BBBD))</name>
    <name type="common">Brown leaf rust fungus</name>
    <dbReference type="NCBI Taxonomy" id="630390"/>
    <lineage>
        <taxon>Eukaryota</taxon>
        <taxon>Fungi</taxon>
        <taxon>Dikarya</taxon>
        <taxon>Basidiomycota</taxon>
        <taxon>Pucciniomycotina</taxon>
        <taxon>Pucciniomycetes</taxon>
        <taxon>Pucciniales</taxon>
        <taxon>Pucciniaceae</taxon>
        <taxon>Puccinia</taxon>
    </lineage>
</organism>
<evidence type="ECO:0000256" key="10">
    <source>
        <dbReference type="PROSITE-ProRule" id="PRU01389"/>
    </source>
</evidence>
<evidence type="ECO:0000313" key="15">
    <source>
        <dbReference type="Proteomes" id="UP000005240"/>
    </source>
</evidence>
<evidence type="ECO:0000256" key="11">
    <source>
        <dbReference type="SAM" id="MobiDB-lite"/>
    </source>
</evidence>
<feature type="compositionally biased region" description="Low complexity" evidence="11">
    <location>
        <begin position="109"/>
        <end position="121"/>
    </location>
</feature>
<evidence type="ECO:0000256" key="1">
    <source>
        <dbReference type="ARBA" id="ARBA00004496"/>
    </source>
</evidence>
<evidence type="ECO:0000256" key="3">
    <source>
        <dbReference type="ARBA" id="ARBA00022490"/>
    </source>
</evidence>
<accession>A0A180G8K8</accession>
<keyword evidence="6 10" id="KW-0255">Endonuclease</keyword>
<dbReference type="Pfam" id="PF18826">
    <property type="entry name" value="bVLRF1"/>
    <property type="match status" value="1"/>
</dbReference>
<feature type="region of interest" description="Disordered" evidence="11">
    <location>
        <begin position="658"/>
        <end position="726"/>
    </location>
</feature>
<comment type="subcellular location">
    <subcellularLocation>
        <location evidence="1">Cytoplasm</location>
    </subcellularLocation>
</comment>
<feature type="region of interest" description="Disordered" evidence="11">
    <location>
        <begin position="309"/>
        <end position="334"/>
    </location>
</feature>
<keyword evidence="8" id="KW-0040">ANK repeat</keyword>
<dbReference type="InterPro" id="IPR041175">
    <property type="entry name" value="VLRF1/Vms1"/>
</dbReference>
<feature type="region of interest" description="Disordered" evidence="11">
    <location>
        <begin position="445"/>
        <end position="489"/>
    </location>
</feature>
<gene>
    <name evidence="13" type="ORF">PTTG_02549</name>
</gene>
<feature type="region of interest" description="Disordered" evidence="11">
    <location>
        <begin position="108"/>
        <end position="144"/>
    </location>
</feature>
<dbReference type="PROSITE" id="PS00028">
    <property type="entry name" value="ZINC_FINGER_C2H2_1"/>
    <property type="match status" value="1"/>
</dbReference>
<evidence type="ECO:0000313" key="14">
    <source>
        <dbReference type="EnsemblFungi" id="PTTG_02549-t43_1-p1"/>
    </source>
</evidence>
<keyword evidence="9" id="KW-0175">Coiled coil</keyword>
<dbReference type="STRING" id="630390.A0A180G8K8"/>
<dbReference type="GO" id="GO:0016787">
    <property type="term" value="F:hydrolase activity"/>
    <property type="evidence" value="ECO:0007669"/>
    <property type="project" value="UniProtKB-KW"/>
</dbReference>
<feature type="region of interest" description="Disordered" evidence="11">
    <location>
        <begin position="25"/>
        <end position="50"/>
    </location>
</feature>